<evidence type="ECO:0000313" key="2">
    <source>
        <dbReference type="EMBL" id="GIJ71952.1"/>
    </source>
</evidence>
<proteinExistence type="predicted"/>
<organism evidence="2 3">
    <name type="scientific">Virgisporangium ochraceum</name>
    <dbReference type="NCBI Taxonomy" id="65505"/>
    <lineage>
        <taxon>Bacteria</taxon>
        <taxon>Bacillati</taxon>
        <taxon>Actinomycetota</taxon>
        <taxon>Actinomycetes</taxon>
        <taxon>Micromonosporales</taxon>
        <taxon>Micromonosporaceae</taxon>
        <taxon>Virgisporangium</taxon>
    </lineage>
</organism>
<gene>
    <name evidence="2" type="ORF">Voc01_068690</name>
</gene>
<sequence>MTYPYGDPGPTRPGVAGGAVASLVLGVVAVLGICGMFVPVYLNPDVPVMTLVGAVLFVGLGAGAVFAGVAARRRIRVGDATGNGLAITGMVLGTVAIVVILFLQVVLLLVLNRYN</sequence>
<comment type="caution">
    <text evidence="2">The sequence shown here is derived from an EMBL/GenBank/DDBJ whole genome shotgun (WGS) entry which is preliminary data.</text>
</comment>
<feature type="transmembrane region" description="Helical" evidence="1">
    <location>
        <begin position="83"/>
        <end position="111"/>
    </location>
</feature>
<evidence type="ECO:0000313" key="3">
    <source>
        <dbReference type="Proteomes" id="UP000635606"/>
    </source>
</evidence>
<feature type="transmembrane region" description="Helical" evidence="1">
    <location>
        <begin position="20"/>
        <end position="42"/>
    </location>
</feature>
<name>A0A8J4EH88_9ACTN</name>
<dbReference type="EMBL" id="BOPH01000094">
    <property type="protein sequence ID" value="GIJ71952.1"/>
    <property type="molecule type" value="Genomic_DNA"/>
</dbReference>
<keyword evidence="3" id="KW-1185">Reference proteome</keyword>
<keyword evidence="1" id="KW-1133">Transmembrane helix</keyword>
<dbReference type="Proteomes" id="UP000635606">
    <property type="component" value="Unassembled WGS sequence"/>
</dbReference>
<keyword evidence="1" id="KW-0812">Transmembrane</keyword>
<keyword evidence="1" id="KW-0472">Membrane</keyword>
<evidence type="ECO:0000256" key="1">
    <source>
        <dbReference type="SAM" id="Phobius"/>
    </source>
</evidence>
<dbReference type="RefSeq" id="WP_203931813.1">
    <property type="nucleotide sequence ID" value="NZ_BOPH01000094.1"/>
</dbReference>
<feature type="transmembrane region" description="Helical" evidence="1">
    <location>
        <begin position="48"/>
        <end position="71"/>
    </location>
</feature>
<protein>
    <recommendedName>
        <fullName evidence="4">DUF4190 domain-containing protein</fullName>
    </recommendedName>
</protein>
<accession>A0A8J4EH88</accession>
<dbReference type="AlphaFoldDB" id="A0A8J4EH88"/>
<reference evidence="2" key="1">
    <citation type="submission" date="2021-01" db="EMBL/GenBank/DDBJ databases">
        <title>Whole genome shotgun sequence of Virgisporangium ochraceum NBRC 16418.</title>
        <authorList>
            <person name="Komaki H."/>
            <person name="Tamura T."/>
        </authorList>
    </citation>
    <scope>NUCLEOTIDE SEQUENCE</scope>
    <source>
        <strain evidence="2">NBRC 16418</strain>
    </source>
</reference>
<evidence type="ECO:0008006" key="4">
    <source>
        <dbReference type="Google" id="ProtNLM"/>
    </source>
</evidence>